<dbReference type="InterPro" id="IPR001878">
    <property type="entry name" value="Znf_CCHC"/>
</dbReference>
<dbReference type="PROSITE" id="PS50158">
    <property type="entry name" value="ZF_CCHC"/>
    <property type="match status" value="1"/>
</dbReference>
<feature type="region of interest" description="Disordered" evidence="4">
    <location>
        <begin position="3838"/>
        <end position="3904"/>
    </location>
</feature>
<feature type="compositionally biased region" description="Basic and acidic residues" evidence="4">
    <location>
        <begin position="6324"/>
        <end position="6354"/>
    </location>
</feature>
<dbReference type="InterPro" id="IPR036691">
    <property type="entry name" value="Endo/exonu/phosph_ase_sf"/>
</dbReference>
<protein>
    <submittedName>
        <fullName evidence="8">Phosphatidylinositol 4-phosphate 5-kinase 4</fullName>
    </submittedName>
</protein>
<feature type="compositionally biased region" description="Basic and acidic residues" evidence="4">
    <location>
        <begin position="6598"/>
        <end position="6614"/>
    </location>
</feature>
<feature type="compositionally biased region" description="Gly residues" evidence="4">
    <location>
        <begin position="3859"/>
        <end position="3872"/>
    </location>
</feature>
<feature type="region of interest" description="Disordered" evidence="4">
    <location>
        <begin position="2582"/>
        <end position="2665"/>
    </location>
</feature>
<dbReference type="Proteomes" id="UP000186817">
    <property type="component" value="Unassembled WGS sequence"/>
</dbReference>
<feature type="compositionally biased region" description="Basic and acidic residues" evidence="4">
    <location>
        <begin position="2582"/>
        <end position="2596"/>
    </location>
</feature>
<feature type="compositionally biased region" description="Basic residues" evidence="4">
    <location>
        <begin position="6231"/>
        <end position="6249"/>
    </location>
</feature>
<feature type="region of interest" description="Disordered" evidence="4">
    <location>
        <begin position="2288"/>
        <end position="2340"/>
    </location>
</feature>
<keyword evidence="8" id="KW-0808">Transferase</keyword>
<feature type="region of interest" description="Disordered" evidence="4">
    <location>
        <begin position="6566"/>
        <end position="6662"/>
    </location>
</feature>
<feature type="compositionally biased region" description="Pro residues" evidence="4">
    <location>
        <begin position="3266"/>
        <end position="3276"/>
    </location>
</feature>
<dbReference type="SUPFAM" id="SSF46565">
    <property type="entry name" value="Chaperone J-domain"/>
    <property type="match status" value="1"/>
</dbReference>
<dbReference type="InterPro" id="IPR003409">
    <property type="entry name" value="MORN"/>
</dbReference>
<feature type="zinc finger region" description="C3H1-type" evidence="2">
    <location>
        <begin position="3785"/>
        <end position="3813"/>
    </location>
</feature>
<keyword evidence="8" id="KW-0418">Kinase</keyword>
<dbReference type="Pfam" id="PF00226">
    <property type="entry name" value="DnaJ"/>
    <property type="match status" value="1"/>
</dbReference>
<dbReference type="GO" id="GO:0008270">
    <property type="term" value="F:zinc ion binding"/>
    <property type="evidence" value="ECO:0007669"/>
    <property type="project" value="UniProtKB-KW"/>
</dbReference>
<feature type="region of interest" description="Disordered" evidence="4">
    <location>
        <begin position="3749"/>
        <end position="3790"/>
    </location>
</feature>
<keyword evidence="3" id="KW-0175">Coiled coil</keyword>
<organism evidence="8 9">
    <name type="scientific">Symbiodinium microadriaticum</name>
    <name type="common">Dinoflagellate</name>
    <name type="synonym">Zooxanthella microadriatica</name>
    <dbReference type="NCBI Taxonomy" id="2951"/>
    <lineage>
        <taxon>Eukaryota</taxon>
        <taxon>Sar</taxon>
        <taxon>Alveolata</taxon>
        <taxon>Dinophyceae</taxon>
        <taxon>Suessiales</taxon>
        <taxon>Symbiodiniaceae</taxon>
        <taxon>Symbiodinium</taxon>
    </lineage>
</organism>
<dbReference type="InterPro" id="IPR001623">
    <property type="entry name" value="DnaJ_domain"/>
</dbReference>
<dbReference type="GO" id="GO:0016301">
    <property type="term" value="F:kinase activity"/>
    <property type="evidence" value="ECO:0007669"/>
    <property type="project" value="UniProtKB-KW"/>
</dbReference>
<evidence type="ECO:0000313" key="8">
    <source>
        <dbReference type="EMBL" id="OLQ03157.1"/>
    </source>
</evidence>
<evidence type="ECO:0000256" key="4">
    <source>
        <dbReference type="SAM" id="MobiDB-lite"/>
    </source>
</evidence>
<feature type="compositionally biased region" description="Low complexity" evidence="4">
    <location>
        <begin position="3882"/>
        <end position="3902"/>
    </location>
</feature>
<gene>
    <name evidence="8" type="primary">PIP5K4</name>
    <name evidence="8" type="ORF">AK812_SmicGene13911</name>
</gene>
<dbReference type="Gene3D" id="2.20.110.10">
    <property type="entry name" value="Histone H3 K4-specific methyltransferase SET7/9 N-terminal domain"/>
    <property type="match status" value="3"/>
</dbReference>
<keyword evidence="1" id="KW-0677">Repeat</keyword>
<dbReference type="CDD" id="cd09272">
    <property type="entry name" value="RNase_HI_RT_Ty1"/>
    <property type="match status" value="1"/>
</dbReference>
<feature type="compositionally biased region" description="Basic and acidic residues" evidence="4">
    <location>
        <begin position="5083"/>
        <end position="5093"/>
    </location>
</feature>
<dbReference type="InterPro" id="IPR036869">
    <property type="entry name" value="J_dom_sf"/>
</dbReference>
<dbReference type="CDD" id="cd06257">
    <property type="entry name" value="DnaJ"/>
    <property type="match status" value="1"/>
</dbReference>
<evidence type="ECO:0000256" key="2">
    <source>
        <dbReference type="PROSITE-ProRule" id="PRU00723"/>
    </source>
</evidence>
<feature type="region of interest" description="Disordered" evidence="4">
    <location>
        <begin position="4998"/>
        <end position="5093"/>
    </location>
</feature>
<dbReference type="SUPFAM" id="SSF57756">
    <property type="entry name" value="Retrovirus zinc finger-like domains"/>
    <property type="match status" value="1"/>
</dbReference>
<feature type="compositionally biased region" description="Basic and acidic residues" evidence="4">
    <location>
        <begin position="1974"/>
        <end position="1988"/>
    </location>
</feature>
<feature type="compositionally biased region" description="Basic and acidic residues" evidence="4">
    <location>
        <begin position="4246"/>
        <end position="4263"/>
    </location>
</feature>
<dbReference type="Gene3D" id="3.30.420.10">
    <property type="entry name" value="Ribonuclease H-like superfamily/Ribonuclease H"/>
    <property type="match status" value="2"/>
</dbReference>
<feature type="region of interest" description="Disordered" evidence="4">
    <location>
        <begin position="5537"/>
        <end position="5571"/>
    </location>
</feature>
<feature type="compositionally biased region" description="Low complexity" evidence="4">
    <location>
        <begin position="2597"/>
        <end position="2612"/>
    </location>
</feature>
<reference evidence="8 9" key="1">
    <citation type="submission" date="2016-02" db="EMBL/GenBank/DDBJ databases">
        <title>Genome analysis of coral dinoflagellate symbionts highlights evolutionary adaptations to a symbiotic lifestyle.</title>
        <authorList>
            <person name="Aranda M."/>
            <person name="Li Y."/>
            <person name="Liew Y.J."/>
            <person name="Baumgarten S."/>
            <person name="Simakov O."/>
            <person name="Wilson M."/>
            <person name="Piel J."/>
            <person name="Ashoor H."/>
            <person name="Bougouffa S."/>
            <person name="Bajic V.B."/>
            <person name="Ryu T."/>
            <person name="Ravasi T."/>
            <person name="Bayer T."/>
            <person name="Micklem G."/>
            <person name="Kim H."/>
            <person name="Bhak J."/>
            <person name="Lajeunesse T.C."/>
            <person name="Voolstra C.R."/>
        </authorList>
    </citation>
    <scope>NUCLEOTIDE SEQUENCE [LARGE SCALE GENOMIC DNA]</scope>
    <source>
        <strain evidence="8 9">CCMP2467</strain>
    </source>
</reference>
<dbReference type="SMART" id="SM00343">
    <property type="entry name" value="ZnF_C2HC"/>
    <property type="match status" value="1"/>
</dbReference>
<keyword evidence="2" id="KW-0862">Zinc</keyword>
<dbReference type="InterPro" id="IPR000571">
    <property type="entry name" value="Znf_CCCH"/>
</dbReference>
<feature type="compositionally biased region" description="Acidic residues" evidence="4">
    <location>
        <begin position="6385"/>
        <end position="6398"/>
    </location>
</feature>
<dbReference type="SMART" id="SM00271">
    <property type="entry name" value="DnaJ"/>
    <property type="match status" value="1"/>
</dbReference>
<feature type="region of interest" description="Disordered" evidence="4">
    <location>
        <begin position="4241"/>
        <end position="4264"/>
    </location>
</feature>
<feature type="compositionally biased region" description="Basic and acidic residues" evidence="4">
    <location>
        <begin position="6631"/>
        <end position="6641"/>
    </location>
</feature>
<feature type="compositionally biased region" description="Low complexity" evidence="4">
    <location>
        <begin position="3773"/>
        <end position="3784"/>
    </location>
</feature>
<feature type="region of interest" description="Disordered" evidence="4">
    <location>
        <begin position="6307"/>
        <end position="6519"/>
    </location>
</feature>
<dbReference type="InterPro" id="IPR012337">
    <property type="entry name" value="RNaseH-like_sf"/>
</dbReference>
<proteinExistence type="predicted"/>
<evidence type="ECO:0000259" key="6">
    <source>
        <dbReference type="PROSITE" id="PS50103"/>
    </source>
</evidence>
<feature type="compositionally biased region" description="Basic and acidic residues" evidence="4">
    <location>
        <begin position="3301"/>
        <end position="3310"/>
    </location>
</feature>
<dbReference type="SUPFAM" id="SSF53098">
    <property type="entry name" value="Ribonuclease H-like"/>
    <property type="match status" value="2"/>
</dbReference>
<evidence type="ECO:0000259" key="7">
    <source>
        <dbReference type="PROSITE" id="PS50158"/>
    </source>
</evidence>
<evidence type="ECO:0000256" key="1">
    <source>
        <dbReference type="ARBA" id="ARBA00022737"/>
    </source>
</evidence>
<feature type="region of interest" description="Disordered" evidence="4">
    <location>
        <begin position="4524"/>
        <end position="4548"/>
    </location>
</feature>
<dbReference type="Pfam" id="PF02493">
    <property type="entry name" value="MORN"/>
    <property type="match status" value="9"/>
</dbReference>
<dbReference type="SMART" id="SM00698">
    <property type="entry name" value="MORN"/>
    <property type="match status" value="9"/>
</dbReference>
<dbReference type="PANTHER" id="PTHR23084:SF179">
    <property type="entry name" value="OS10G0565000 PROTEIN"/>
    <property type="match status" value="1"/>
</dbReference>
<name>A0A1Q9E6V3_SYMMI</name>
<feature type="domain" description="J" evidence="5">
    <location>
        <begin position="2098"/>
        <end position="2160"/>
    </location>
</feature>
<dbReference type="OrthoDB" id="426459at2759"/>
<dbReference type="SUPFAM" id="SSF82185">
    <property type="entry name" value="Histone H3 K4-specific methyltransferase SET7/9 N-terminal domain"/>
    <property type="match status" value="2"/>
</dbReference>
<dbReference type="SUPFAM" id="SSF56219">
    <property type="entry name" value="DNase I-like"/>
    <property type="match status" value="1"/>
</dbReference>
<dbReference type="Gene3D" id="1.10.287.110">
    <property type="entry name" value="DnaJ domain"/>
    <property type="match status" value="1"/>
</dbReference>
<dbReference type="GO" id="GO:0003676">
    <property type="term" value="F:nucleic acid binding"/>
    <property type="evidence" value="ECO:0007669"/>
    <property type="project" value="InterPro"/>
</dbReference>
<feature type="region of interest" description="Disordered" evidence="4">
    <location>
        <begin position="1946"/>
        <end position="2007"/>
    </location>
</feature>
<dbReference type="EMBL" id="LSRX01000244">
    <property type="protein sequence ID" value="OLQ03157.1"/>
    <property type="molecule type" value="Genomic_DNA"/>
</dbReference>
<feature type="compositionally biased region" description="Basic and acidic residues" evidence="4">
    <location>
        <begin position="1996"/>
        <end position="2007"/>
    </location>
</feature>
<feature type="compositionally biased region" description="Gly residues" evidence="4">
    <location>
        <begin position="6647"/>
        <end position="6659"/>
    </location>
</feature>
<dbReference type="PANTHER" id="PTHR23084">
    <property type="entry name" value="PHOSPHATIDYLINOSITOL-4-PHOSPHATE 5-KINASE RELATED"/>
    <property type="match status" value="1"/>
</dbReference>
<evidence type="ECO:0000256" key="3">
    <source>
        <dbReference type="SAM" id="Coils"/>
    </source>
</evidence>
<dbReference type="PROSITE" id="PS50103">
    <property type="entry name" value="ZF_C3H1"/>
    <property type="match status" value="1"/>
</dbReference>
<feature type="compositionally biased region" description="Basic and acidic residues" evidence="4">
    <location>
        <begin position="6429"/>
        <end position="6475"/>
    </location>
</feature>
<evidence type="ECO:0000313" key="9">
    <source>
        <dbReference type="Proteomes" id="UP000186817"/>
    </source>
</evidence>
<keyword evidence="9" id="KW-1185">Reference proteome</keyword>
<keyword evidence="2" id="KW-0863">Zinc-finger</keyword>
<comment type="caution">
    <text evidence="8">The sequence shown here is derived from an EMBL/GenBank/DDBJ whole genome shotgun (WGS) entry which is preliminary data.</text>
</comment>
<feature type="domain" description="CCHC-type" evidence="7">
    <location>
        <begin position="3823"/>
        <end position="3838"/>
    </location>
</feature>
<feature type="compositionally biased region" description="Basic and acidic residues" evidence="4">
    <location>
        <begin position="2626"/>
        <end position="2649"/>
    </location>
</feature>
<sequence>MGCDPTADFDLEKELANEVQLEMITRSGQMAWRSHADGVEAESLDTAIEALVFALRARPQPRVEGPSEAWKSWAAGACALLDEHLWQRPIQEERPEEPQDDGSGSDAAGKEAEVEAYIAEDVDFAQEDTFAEVRFSRLHPLAQRPNFEAIPERLHEEVEMEVDLPAEVDIDLDPGKEAVAADVGFDCWEPPAAHDQFKAIPEPAPAETEVEADLSAELKVDRVPAKECFQFENLAADAGFNHLEQPAEQAAFEVLPEPRCEEAEVEVDLPEDERLHFERATADLGSHHPAQPAEEVAFEEMEKPKADEFRKREAPPEIEPDKPEQRDKPEHREPVVEESILNSAGHVDLPAPPPPLIPDATDRLTDDEDAGDLVDEARLQQACDDHPHRHGQNKAQQQHQMQSGIDELKEGSAYKDVVFVPPPFPGYQLAASRSVHTAEGVDLKLAVINPTALLGKESDIIGMQRNVYLISETSAVAQAQSIAASRFRQAQYKVQWSPPVPSHRCEGNATSLRGHAEGAAIVSNFPMRASFAGPPAAWKGSCRLVEGMLRIGWFSFRVISVYGFPANRAEAGLRNDELLRLALQTATSDHIPTLIGGDLNVEIQKLPVWEEYCRHGYQELFALWQSRMGLDLPPTCKGSTRHDTLLLPPSFQALLRTAQVDDTSHTFDAHAPLLVDFMVPTCPLVQHRWRMPRTWVSFPYDKQTFGRAYDACQHHVHLALANCVDKDSVDTALATWAQTVEAAVDASLQTANRQDPEAHPTSSLPKSCRGRLTFRPRLKFPLPATVRSAREGDYNPPAEVITNKGKAKVRQARRLQTYLAGLRKAHRAGTWEPPVCKQLEQEWAAICRARGYEPSFEIWLLNIAHFECFWWSWPPLDWLSDVCAYVRYDADVLVKSENRRVAQLSAYQSQLDIRTGYLRGHFASLRDPTRPPISAVPVTEEQTATKVRDIGHREALYDLRWAQAYKAAAPATVDGSPVEVRGLHLQEVESQLLRLVFPDGAPPTTCCLCQKSEASTGPELHRAFVEFWSPIWLRDRGAARTCPQTWEVFLQRLPPVPAVAQELLSVDLFTDKAWLQQVRLLKRRKATGYDGISNDELRSLPVAALLDLRDILLKTGECGWPTHAGSATVSCLAKVDCPQGMQHARPITILANTYRLWASTAARGILKHWGTWFPAEIFGCLPGRSSRDLSVHLELRVEQALLEGRDLAGFSIDLVKAFNNIPRLPMKRLLLHLSVPPLVIDIWFGFLAIVSRCPTFHNDLGCGVLSTTGLPEGDPLSVVGMLAICYAAHYWHGHAPGQLMSFVDNFSWIVEKSSDFAQALAGAQTFCDSLSMPIDWSKSYCWAVKSSTRKWLQQQTPRLLPEGCQLKLVQSAKDLGVVFRLGPQACLQASMKRLNQGLQRLKRLAMMCRPLLVKAHLLLSSVWPATFYGMEGQCLATNRLDALRTAATRAMIGHQHSASPWLTLACLTPRVLDPEPYGISLALCSLARLLKVEPELGQWWLGRAVLPFGKKDKVKGPASALSKALDRNGLVLQTDGTIKGPGHWQCNLHTSPPSGIRGAIEGAWRYELPTKLRHRNGLHQMMPPAADVTAKALSRFPPGEQMHLARTVAGGYMSAAARSTWDPLQEAACEFCGAKEMQARFHTVARGVLPGVQTICRAEFGALMQVCQLASRHASLPVAVWTDSQTALGHACDYLSGRPAVNSSNVKDLCSELPFELPPQNLELHKVKAHVQAESVPEAQWYQTLGNVAADAAARAALDDDLPLAAECCEAVRKWRHEQQERLYLFFTYLVALMKEVVPLRARARKTGSGQQPDLDDEQKRRLWCSLRPSNPQSQEPRAFPTAELQGASWPTWFLQAVWTWCFHLQWGSQDGLNLRMRGITFQELLANFVVFSGRCPPVQTEGQWYDPLDREVAVNYGKPNRITVSGLWNFWETKQVAKAAWAPSLWRDGEEDDPPSTGRNWRSRPRISPAPSPEKEPELTAEEEHTIRSPAPEMAEERPLSHQTEELRLRRDAARSAGDFDEALDAAALLAALAPTAEARLRLAVARLESGGQDQQALEDLKEVRLLAESSGEPLGEDFARWFRMARHWAVQPARRNHYRALGIPADASSAEVKAAYRKALLLFHPDKAGGDAERFRAVQEAWEMIGTETMRRVYDFGALSVPAKATTPRPAPNATQENRTVNYTTGRQQPGFGSGAASAKSRARRSKFADWSTASFDSWVHVDDRLDIVREIDAERGLRGVHWDVRDRRLRSITAVNHSTCGFTYCCPTCCACSCPDVYDIASHAEEEEEEGVGTDQFEDDPEIDVDLFGDLPQDDAGAGVGSLPNESPKASSEKAEDFEGSTYKYKDLKDLKLPALPKDSVGYRSWRNAVLTQFGAIDRTGTARILRWLQQCLQPEADANTIAALQRDSNQLPRLDAYLAAQVTETRYMRGEFGLEIQSYIERAHARGVTPSGRAMLAMLSRRFRVDRVRGVTVTQQTLLAVSLEGYSYNQMIAFKEKVEYILNGMPPDSWPADSTLFSWFYGKIKASRGMQGIIDKIKDSSPTSNMRTFAWLWEQFSEYLAELREDQNERDFREAMMKETKTDTRPAKEKVKATAAAAAKAAAAAAVPPKKKTSPQPPPPPPKREGKGDGGKGKGKGKDKGKGKGADCPFSHEAAPANTAKKGSGFEMIPDLWMHSVNYAATVLNAFQDHLATALAALGGVEVAEHPSNWLFRLDGHVLVLNIYVDDLTLAGHASLHSRFWQLLREKIKLEPEAEVLSEGIRILGRLHRLHRTDDGAVMSLDMNSYAQQVVELYSELAGVEKACLKAVPTPCLAESAMTDDDLLPGIMQPYTARVLMKALWLARLARPDIYFVVTRLASFVSRWTKWHDKVMHRLISYLHAHPNLCMQAAVAYDQEPSLHVYTDADFGSCPFTAKSTSGILIAVEYVQQFKAAQPFSTIALFEGKAKAQASELVEKPEVEVEGGARYKGQWKGNMRHGHGVLTRADGHRYEGAWFENRAHGHGTFTEASGTSYEGQWHQDQKHGYGKYVHIDGTTYEGEWHADEKSGRGIETWSDGARYEGEFLHGSKHGVGIYKSGTGVQYEGQFHNDQMDGEGCYRFANGRVYVGQWSMGHMSGIGKMEMPDGSRYEGGYERDMKHGEGTFTWADGRVYQGQWRTGKQDGNGVLIDTNGRQTKGLAFSALRRVVVEALPSTPNWQAAQAGPTERVDAADHLVGAVEHSFGQMNAAQASWNVVTSRRTTPVWIQRLGAFFHEMRNQQVAWPPSPMGSPPARPMSAHGSPEADQRGRGSPALLSPEQQERLRRMEQRAPLLYGPPRGERPPEGNGSSGGSTYEAVQEEVKRQLRGVVSQLEASKREAQDLRHEVALLRAEREQAGVNGQLEDMTVPEGPPVTLGGYLANQARDGIATAANGALGIGRTSKLAYRRGIGRTSKLAYRRGIGRTSKLAYRRGIGHASRLSYLGGVGLTSRYNVGHGCKLRGTNGTGDSEPNNDLRLLDGLEKVIKGGKPEELSKAVDAPKLPEISESSSVDFGDWLYLIEHVMSDLSTSSAEWWATVVQDAQDFYEKYQAADQFSRLSMKPTASPALSEAKWGRLDRRGATILLGATPEDIKKELVATRTRTTLEVLSRLMVIYRPGSALEKGQLLRRIENPDQAATVQEAIEGLRQWLRHYQRARDLKLSVPDPSVTLRGIDQLVKKPIQENPEVAFRMNLLRYHLKVDFSPVEESVLAVHRALLAEFEQMGFKKKAKQGQESATTARVRALDSQQAQGPTNTTPTSPSSTGKGARPCRFYVTDEGCRRGKACKYEHTMRDLSKAERRDRCYECGAKGHMAMACPTKKEPQQKAVTTGDSPLSSTGGTGGRGGKGGKGQRAGEQDEGARTQSATTSTTTATPTTTTSETPVQGVPVEQLIEDAQKLMKAFMEQKAQPTVQTLRVDEVGVNRECVSPALREFMKQNEELIRMNRMGLLDSGATHPLRARTDKDQAGAMDNVSVTLAGENRVQMAQNKAGTIIAHQDAQPIVPLGTLVKALGYEFVWDHRGCRLRHPERKEVRVYTKSTCPEVMQCDALRLIAELEEAKLAETMSSLAQLKASVMAAKEHKEKNWRDHVQDYVASGVYEEGVKAVMCAPFMCHVPMKDQLQTIVPLPKDESEAWQWMKRFPMNRAKRRNLWRTREWIIHMFSGAGVKNDPLRDLPGLVEMDIKKGWDLNDDKVYGVVLWMARQGRVKHVVGGPPAGTFSPWHYKKNQDGRQRPLRSTHEPWGLREGLNPDESAKVFNENVMLCKMVWLWLCADASHARQDEGYGRYHVGFCMEYPEDPHNYMPEGEHRNACVSVWRTEFMKEFIAETNLFKYQFEQGALGHMFRRPTCCLSNLSLGIQGRKDQRAYVAADTKDVVQSVWPHGFRITLADAIHEWKSGESPVVLRKAMTKKELDEWKAHVERGHWPYRRDCSVCLAASGTGRPARKVVHRDAYVMSLDIAGPFADRGRDEVRGRRYRFVLAATYIYPKVRDVPEDIPIPNEEEAEEFLREEEEEDLVPPEAPDDPEIEAQEEEWKKRVADLSKPIELQMLRFCIPLERHTGKEILECIQDLYVQLRAMGLPLTRIHSDRAREFRVKPVRKWCRERDIYQTFTDGLAPTQNAVAESHVKWLKNKARAHLNEMELDKELWPCAMKHACFQHNTRQLGTKVEGVKFGSVVWVKSKKERGPFDPKWERGKYMGPADDVRGGHVVRLDDGLWLRTLHMRTVRDDEVEFEDEEHVVDLIEPTKRVRGKTKLSDPEMRAIRKQERNALVKELLESKIWDSPQAKVERPQMKDGETWDGAAHINLGAYQHGGITSITRATEKFNKEAVLAARLLGLDHPGLSFTSVALVKNAVMPVHRDSFNHKKAMNLISPLKVAKGSCVWQELKEGDEFRGNYHPMWVAGKEVSGQKLSVESPTRIRPDRLHAPLRGEEGDRIVVIGYTVSKWEKLSPHQCDDLEEMGFVLPVREPVLKMMNAGERRRPPTPPIPEPDSVNVGQNTGTTAVPTTGVTGTTMASGASFLGPGSSSESTLPRPVSEDRMDVSSGTPAPHTLQSSSSGSRSGQREFLPEMGGERLDSMVVPGGRVELRLKWAIKYIPDLAGQGEEVVMTSAPLLPLGHDEEERMRSRVTWLSEFVEEERKIKARQAERGEYATQRERQLFYKLDDAIDYMNEILCLSHQAREQATMSMMRLAQETETTSEVEEMLQALVEPIDTVHGVELQEVKRHLDEWRESIQKEIEVLETSGTLRRIPLQEAKRLADSGEIVLVPSKTVHTVKPPSGGSGSQLYKRKTRMVICGNYVSNEVEVYTAAANAESVRVALSLAARRRWAGAVTDVNSAFTLAPMDEAEIKYGITVPKVVVEAGVVPPSTAYLVDRVFYGLREAPRLWGSFRDKRVHRARLMVEGQECMFLQMETDPAVWRLVPCDNHNNTLALMVIYVDDVMMLAPENIIKEIYEWLTVGVEGDEGWKCSPMEWIGKAPVRYLGMDIRRKDNALTSFHVSQGSYVGELLKGYPAEAARPSQVPATKDAMPSLDDFDEEEGSEQGSPDPVQVKQAQRIAGELLWLVTRTRPDIGYATAHVCAAALKNPAAATRLGKMVVRYLAATPTWGLTYNGVGEPVEAYSDASFAPQGDRSFGCITTATYGGFAAWRMTKQPTVVLSAAEAELVELVNASQQAAGLQAWVEEAAPEESGKPLILRVDNTAACGLATTSPGSWKTRHLKVKARHLRFETNEGRIRVVHTPGEVQAADMGTKPVPVARLVDLRKLWGMCSAEDFEDDEEEVIVRSLRGGDYYDLLRMMAWMMMVSRIPGVRATGIYNKKPLDYDGSVEFYVLVLIGGIALLAVWEAMKWVAQRLFGEDEATVAKARRLLRIRNQASKALQQELESMSASSSDPINIEKPSVSTPRVATVPLSEASQGFVNGKRGPKSQDFQNFLGFLKASQWTSLQASGAVSSGCSKLASMLGHLGLRHPSEWTFGTMYCFMHLVLALEVPDASTAYAEISKLKPAIRKQLEGLPEPTFYLLQLPKTPAELPRLLFEEVYGSEEACEGKISKELLIFTTSQISVRKSGDKVLDHKAPQVPVDPMQAMASTATALMTSIMAGQQAVAASAASGSAALPLARMPSRPFLALCDGPAETPAEADPAPAEPATVQETLVPMAASQLPEQLGKLKTALERGHGNTKPQKRPAAAEAFVSEEDCRGSGSLAQGSKPKVKAKAKGKSRPKAKPVLKAKPAAADSAVLKRPAASSTARSIKEVPGLTWQDRIRMRYNVFCRLLWLIGAGGGRLRPTSSRCCVPMGTRKDRKKEGKEKKTREEKSKDAKEKKKEKKKERAREPSSSSSASSERTRPGAPASAASKVEPGELPDYQEEDTEEEDEPPPDTPLRAVALREAALREAAEREAAVRQLQAQRDREAAARAKQAQQEREEAQAKKEREEAQAEKERQEAQAEKERQEAQARLGQQKPAEPSLPPRHASASTGPRARQSRAERRQKASYTCQRCGGQIVPSAQAWRGHRRGAKCLSYRAWQRGLRPWQACLDRGDAERRKWEAGELSDSPEPADLYGPAAGGAPGIHLRSRPRMETSRRRSEKKERRDRSKSRSRRRRRKTKSSPVKDRDPDQTKKPPPGGGQGPPGGAGGMDKGQVLTSLFEAAARALASY</sequence>
<keyword evidence="2" id="KW-0479">Metal-binding</keyword>
<feature type="compositionally biased region" description="Low complexity" evidence="4">
    <location>
        <begin position="5020"/>
        <end position="5034"/>
    </location>
</feature>
<dbReference type="PROSITE" id="PS50076">
    <property type="entry name" value="DNAJ_2"/>
    <property type="match status" value="1"/>
</dbReference>
<feature type="compositionally biased region" description="Basic residues" evidence="4">
    <location>
        <begin position="6615"/>
        <end position="6628"/>
    </location>
</feature>
<dbReference type="InterPro" id="IPR036397">
    <property type="entry name" value="RNaseH_sf"/>
</dbReference>
<feature type="coiled-coil region" evidence="3">
    <location>
        <begin position="3344"/>
        <end position="3381"/>
    </location>
</feature>
<dbReference type="Gene3D" id="3.60.10.10">
    <property type="entry name" value="Endonuclease/exonuclease/phosphatase"/>
    <property type="match status" value="1"/>
</dbReference>
<feature type="region of interest" description="Disordered" evidence="4">
    <location>
        <begin position="3264"/>
        <end position="3338"/>
    </location>
</feature>
<evidence type="ECO:0000259" key="5">
    <source>
        <dbReference type="PROSITE" id="PS50076"/>
    </source>
</evidence>
<feature type="compositionally biased region" description="Basic and acidic residues" evidence="4">
    <location>
        <begin position="300"/>
        <end position="335"/>
    </location>
</feature>
<feature type="region of interest" description="Disordered" evidence="4">
    <location>
        <begin position="6220"/>
        <end position="6271"/>
    </location>
</feature>
<accession>A0A1Q9E6V3</accession>
<feature type="compositionally biased region" description="Acidic residues" evidence="4">
    <location>
        <begin position="2288"/>
        <end position="2310"/>
    </location>
</feature>
<feature type="domain" description="C3H1-type" evidence="6">
    <location>
        <begin position="3785"/>
        <end position="3813"/>
    </location>
</feature>
<feature type="region of interest" description="Disordered" evidence="4">
    <location>
        <begin position="281"/>
        <end position="367"/>
    </location>
</feature>
<feature type="compositionally biased region" description="Polar residues" evidence="4">
    <location>
        <begin position="3846"/>
        <end position="3857"/>
    </location>
</feature>
<feature type="compositionally biased region" description="Basic and acidic residues" evidence="4">
    <location>
        <begin position="6411"/>
        <end position="6422"/>
    </location>
</feature>
<dbReference type="InterPro" id="IPR036875">
    <property type="entry name" value="Znf_CCHC_sf"/>
</dbReference>